<gene>
    <name evidence="3" type="ORF">DW035_07330</name>
    <name evidence="2" type="ORF">DW789_11125</name>
    <name evidence="1" type="ORF">DXB87_08525</name>
</gene>
<proteinExistence type="predicted"/>
<evidence type="ECO:0000313" key="2">
    <source>
        <dbReference type="EMBL" id="RHD53150.1"/>
    </source>
</evidence>
<comment type="caution">
    <text evidence="1">The sequence shown here is derived from an EMBL/GenBank/DDBJ whole genome shotgun (WGS) entry which is preliminary data.</text>
</comment>
<evidence type="ECO:0000313" key="5">
    <source>
        <dbReference type="Proteomes" id="UP000284361"/>
    </source>
</evidence>
<accession>A0A3E4Z8C8</accession>
<dbReference type="GO" id="GO:0016740">
    <property type="term" value="F:transferase activity"/>
    <property type="evidence" value="ECO:0007669"/>
    <property type="project" value="UniProtKB-KW"/>
</dbReference>
<evidence type="ECO:0000313" key="6">
    <source>
        <dbReference type="Proteomes" id="UP000284916"/>
    </source>
</evidence>
<dbReference type="Gene3D" id="1.20.120.330">
    <property type="entry name" value="Nucleotidyltransferases domain 2"/>
    <property type="match status" value="1"/>
</dbReference>
<organism evidence="1 4">
    <name type="scientific">Phocaeicola plebeius</name>
    <dbReference type="NCBI Taxonomy" id="310297"/>
    <lineage>
        <taxon>Bacteria</taxon>
        <taxon>Pseudomonadati</taxon>
        <taxon>Bacteroidota</taxon>
        <taxon>Bacteroidia</taxon>
        <taxon>Bacteroidales</taxon>
        <taxon>Bacteroidaceae</taxon>
        <taxon>Phocaeicola</taxon>
    </lineage>
</organism>
<dbReference type="RefSeq" id="WP_117701869.1">
    <property type="nucleotide sequence ID" value="NZ_DBFVOX010000005.1"/>
</dbReference>
<dbReference type="InterPro" id="IPR010235">
    <property type="entry name" value="HepT"/>
</dbReference>
<evidence type="ECO:0000313" key="3">
    <source>
        <dbReference type="EMBL" id="RHL15764.1"/>
    </source>
</evidence>
<dbReference type="NCBIfam" id="TIGR01987">
    <property type="entry name" value="HI0074"/>
    <property type="match status" value="1"/>
</dbReference>
<keyword evidence="1" id="KW-0808">Transferase</keyword>
<dbReference type="Proteomes" id="UP000260814">
    <property type="component" value="Unassembled WGS sequence"/>
</dbReference>
<dbReference type="Pfam" id="PF08780">
    <property type="entry name" value="NTase_sub_bind"/>
    <property type="match status" value="1"/>
</dbReference>
<name>A0A3E4Z8C8_9BACT</name>
<dbReference type="SUPFAM" id="SSF81593">
    <property type="entry name" value="Nucleotidyltransferase substrate binding subunit/domain"/>
    <property type="match status" value="1"/>
</dbReference>
<evidence type="ECO:0000313" key="1">
    <source>
        <dbReference type="EMBL" id="RGM91330.1"/>
    </source>
</evidence>
<dbReference type="AlphaFoldDB" id="A0A3E4Z8C8"/>
<sequence length="150" mass="18178">MNEEKDIRWLQRFDNYRKALFRLKQAVKIVSGNIEEDEYDEIDELLKEGLIQRFEYTHELVWKVMKDYAEYQGYTDIRGSRDAFRKAFEMGIITNKRWMNLIEDRNLTSYNYDDETAEEILELIIKVYFPLFLEFEKTMLSISGIEPTLF</sequence>
<dbReference type="EMBL" id="QSTW01000009">
    <property type="protein sequence ID" value="RGM91330.1"/>
    <property type="molecule type" value="Genomic_DNA"/>
</dbReference>
<dbReference type="EMBL" id="QROI01000009">
    <property type="protein sequence ID" value="RHL15764.1"/>
    <property type="molecule type" value="Genomic_DNA"/>
</dbReference>
<reference evidence="4 5" key="1">
    <citation type="submission" date="2018-08" db="EMBL/GenBank/DDBJ databases">
        <title>A genome reference for cultivated species of the human gut microbiota.</title>
        <authorList>
            <person name="Zou Y."/>
            <person name="Xue W."/>
            <person name="Luo G."/>
        </authorList>
    </citation>
    <scope>NUCLEOTIDE SEQUENCE [LARGE SCALE GENOMIC DNA]</scope>
    <source>
        <strain evidence="3 6">AF39-11</strain>
        <strain evidence="2 5">AM31-10</strain>
        <strain evidence="1 4">OM06-2</strain>
    </source>
</reference>
<dbReference type="EMBL" id="QSJG01000023">
    <property type="protein sequence ID" value="RHD53150.1"/>
    <property type="molecule type" value="Genomic_DNA"/>
</dbReference>
<dbReference type="Proteomes" id="UP000284361">
    <property type="component" value="Unassembled WGS sequence"/>
</dbReference>
<protein>
    <submittedName>
        <fullName evidence="1">Nucleotidyltransferase</fullName>
    </submittedName>
</protein>
<evidence type="ECO:0000313" key="4">
    <source>
        <dbReference type="Proteomes" id="UP000260814"/>
    </source>
</evidence>
<dbReference type="Proteomes" id="UP000284916">
    <property type="component" value="Unassembled WGS sequence"/>
</dbReference>